<evidence type="ECO:0000313" key="2">
    <source>
        <dbReference type="EMBL" id="NDJ16795.1"/>
    </source>
</evidence>
<dbReference type="RefSeq" id="WP_162422312.1">
    <property type="nucleotide sequence ID" value="NZ_WVIE01000005.1"/>
</dbReference>
<organism evidence="2 3">
    <name type="scientific">Myxacorys almedinensis A</name>
    <dbReference type="NCBI Taxonomy" id="2690445"/>
    <lineage>
        <taxon>Bacteria</taxon>
        <taxon>Bacillati</taxon>
        <taxon>Cyanobacteriota</taxon>
        <taxon>Cyanophyceae</taxon>
        <taxon>Leptolyngbyales</taxon>
        <taxon>Leptolyngbyaceae</taxon>
        <taxon>Myxacorys</taxon>
        <taxon>Myxacorys almedinensis</taxon>
    </lineage>
</organism>
<sequence length="94" mass="10933">MPKSWRGYDGEDDMTDEDVMQRGGEQARAMLQGGDAFTSSLDDDGKPTGGCYNMDYPQSWHDECNQRLEQDEYYEAQTEKDLQELYVNWDEEES</sequence>
<reference evidence="2" key="1">
    <citation type="submission" date="2019-12" db="EMBL/GenBank/DDBJ databases">
        <title>High-Quality draft genome sequences of three cyanobacteria isolated from the limestone walls of the Old Cathedral of Coimbra.</title>
        <authorList>
            <person name="Tiago I."/>
            <person name="Soares F."/>
            <person name="Portugal A."/>
        </authorList>
    </citation>
    <scope>NUCLEOTIDE SEQUENCE</scope>
    <source>
        <strain evidence="2">A</strain>
    </source>
</reference>
<dbReference type="AlphaFoldDB" id="A0A8J7Z0F8"/>
<dbReference type="EMBL" id="WVIE01000005">
    <property type="protein sequence ID" value="NDJ16795.1"/>
    <property type="molecule type" value="Genomic_DNA"/>
</dbReference>
<proteinExistence type="predicted"/>
<evidence type="ECO:0000256" key="1">
    <source>
        <dbReference type="SAM" id="MobiDB-lite"/>
    </source>
</evidence>
<protein>
    <submittedName>
        <fullName evidence="2">Uncharacterized protein</fullName>
    </submittedName>
</protein>
<dbReference type="Proteomes" id="UP000646053">
    <property type="component" value="Unassembled WGS sequence"/>
</dbReference>
<accession>A0A8J7Z0F8</accession>
<keyword evidence="3" id="KW-1185">Reference proteome</keyword>
<feature type="region of interest" description="Disordered" evidence="1">
    <location>
        <begin position="35"/>
        <end position="54"/>
    </location>
</feature>
<gene>
    <name evidence="2" type="ORF">GS601_05735</name>
</gene>
<evidence type="ECO:0000313" key="3">
    <source>
        <dbReference type="Proteomes" id="UP000646053"/>
    </source>
</evidence>
<name>A0A8J7Z0F8_9CYAN</name>
<comment type="caution">
    <text evidence="2">The sequence shown here is derived from an EMBL/GenBank/DDBJ whole genome shotgun (WGS) entry which is preliminary data.</text>
</comment>